<feature type="compositionally biased region" description="Polar residues" evidence="1">
    <location>
        <begin position="472"/>
        <end position="488"/>
    </location>
</feature>
<dbReference type="EMBL" id="GL883098">
    <property type="protein sequence ID" value="EGG09208.1"/>
    <property type="molecule type" value="Genomic_DNA"/>
</dbReference>
<dbReference type="HOGENOM" id="CLU_413920_0_0_1"/>
<feature type="region of interest" description="Disordered" evidence="1">
    <location>
        <begin position="544"/>
        <end position="569"/>
    </location>
</feature>
<dbReference type="AlphaFoldDB" id="F4REY1"/>
<name>F4REY1_MELLP</name>
<feature type="region of interest" description="Disordered" evidence="1">
    <location>
        <begin position="471"/>
        <end position="494"/>
    </location>
</feature>
<gene>
    <name evidence="2" type="ORF">MELLADRAFT_96463</name>
</gene>
<feature type="region of interest" description="Disordered" evidence="1">
    <location>
        <begin position="509"/>
        <end position="531"/>
    </location>
</feature>
<dbReference type="KEGG" id="mlr:MELLADRAFT_96463"/>
<feature type="compositionally biased region" description="Polar residues" evidence="1">
    <location>
        <begin position="88"/>
        <end position="101"/>
    </location>
</feature>
<sequence length="663" mass="73417">MSCGLASYPLTVALHQPTGFRCNGPSCRHRPIHSSQYYNPRHQPNKPLIGVSCPLAPGGAGALRTYSRTEYLQDIRTLNAIPNETFAPLTSQSSSSPTARVNNKRDGEQLSNSHNNMSDNKRPRVPCAGIPGVGPHLGKSKAINRLCTWEVCPGVRVLTYQICCRTQRGATGNKCYTHENAERSKPAPSTQPFLQTVSETAEISGFIPIPTSNNGRLNIPNDDEADLLGPPPPVHPLVLSPATMRTYHLNRSLEEEFKRAADAAEATCDRNISITLWIKEESEPMPFLFAPKMMKQYAISECEALVAFLSSHDPHWNKCLRVYDAKSDRWNYTLITTKIPMTSTLREGLVCLTTVEPKLCNGMVDLQSRLIPGRTKIKAIVDSLRVTPTKPGAPGTSFNSASSSISAWNESTDQSTPTPTPALEDEVGKGKGKRAFLPTPHRQQPPITPIFDDYKHKVSAQMAGRRPIFSHNILNDTHSPSPTSPFRSQESDPPMIDLTDVRQLSSSEIHDTEAMLSSPPPPTSAIPKPNHSAAAITAGSTAPSISLTLPTQPPGNAASLQERRSTRRTHKTGLWPALDTPMAKMTQWHAAHLTTKGKKGVWESFFSGTHKWNHSATFRYIRWMNEVTPERWAAWFEQCERNQQETTFEVARRDFSKELDAVW</sequence>
<reference evidence="3" key="1">
    <citation type="journal article" date="2011" name="Proc. Natl. Acad. Sci. U.S.A.">
        <title>Obligate biotrophy features unraveled by the genomic analysis of rust fungi.</title>
        <authorList>
            <person name="Duplessis S."/>
            <person name="Cuomo C.A."/>
            <person name="Lin Y.-C."/>
            <person name="Aerts A."/>
            <person name="Tisserant E."/>
            <person name="Veneault-Fourrey C."/>
            <person name="Joly D.L."/>
            <person name="Hacquard S."/>
            <person name="Amselem J."/>
            <person name="Cantarel B.L."/>
            <person name="Chiu R."/>
            <person name="Coutinho P.M."/>
            <person name="Feau N."/>
            <person name="Field M."/>
            <person name="Frey P."/>
            <person name="Gelhaye E."/>
            <person name="Goldberg J."/>
            <person name="Grabherr M.G."/>
            <person name="Kodira C.D."/>
            <person name="Kohler A."/>
            <person name="Kuees U."/>
            <person name="Lindquist E.A."/>
            <person name="Lucas S.M."/>
            <person name="Mago R."/>
            <person name="Mauceli E."/>
            <person name="Morin E."/>
            <person name="Murat C."/>
            <person name="Pangilinan J.L."/>
            <person name="Park R."/>
            <person name="Pearson M."/>
            <person name="Quesneville H."/>
            <person name="Rouhier N."/>
            <person name="Sakthikumar S."/>
            <person name="Salamov A.A."/>
            <person name="Schmutz J."/>
            <person name="Selles B."/>
            <person name="Shapiro H."/>
            <person name="Tanguay P."/>
            <person name="Tuskan G.A."/>
            <person name="Henrissat B."/>
            <person name="Van de Peer Y."/>
            <person name="Rouze P."/>
            <person name="Ellis J.G."/>
            <person name="Dodds P.N."/>
            <person name="Schein J.E."/>
            <person name="Zhong S."/>
            <person name="Hamelin R.C."/>
            <person name="Grigoriev I.V."/>
            <person name="Szabo L.J."/>
            <person name="Martin F."/>
        </authorList>
    </citation>
    <scope>NUCLEOTIDE SEQUENCE [LARGE SCALE GENOMIC DNA]</scope>
    <source>
        <strain evidence="3">98AG31 / pathotype 3-4-7</strain>
    </source>
</reference>
<proteinExistence type="predicted"/>
<dbReference type="VEuPathDB" id="FungiDB:MELLADRAFT_96463"/>
<feature type="region of interest" description="Disordered" evidence="1">
    <location>
        <begin position="386"/>
        <end position="448"/>
    </location>
</feature>
<dbReference type="GeneID" id="18937603"/>
<keyword evidence="3" id="KW-1185">Reference proteome</keyword>
<dbReference type="RefSeq" id="XP_007407568.1">
    <property type="nucleotide sequence ID" value="XM_007407506.1"/>
</dbReference>
<feature type="region of interest" description="Disordered" evidence="1">
    <location>
        <begin position="86"/>
        <end position="125"/>
    </location>
</feature>
<dbReference type="Proteomes" id="UP000001072">
    <property type="component" value="Unassembled WGS sequence"/>
</dbReference>
<feature type="compositionally biased region" description="Low complexity" evidence="1">
    <location>
        <begin position="397"/>
        <end position="411"/>
    </location>
</feature>
<organism evidence="3">
    <name type="scientific">Melampsora larici-populina (strain 98AG31 / pathotype 3-4-7)</name>
    <name type="common">Poplar leaf rust fungus</name>
    <dbReference type="NCBI Taxonomy" id="747676"/>
    <lineage>
        <taxon>Eukaryota</taxon>
        <taxon>Fungi</taxon>
        <taxon>Dikarya</taxon>
        <taxon>Basidiomycota</taxon>
        <taxon>Pucciniomycotina</taxon>
        <taxon>Pucciniomycetes</taxon>
        <taxon>Pucciniales</taxon>
        <taxon>Melampsoraceae</taxon>
        <taxon>Melampsora</taxon>
    </lineage>
</organism>
<dbReference type="InParanoid" id="F4REY1"/>
<evidence type="ECO:0000313" key="2">
    <source>
        <dbReference type="EMBL" id="EGG09208.1"/>
    </source>
</evidence>
<evidence type="ECO:0000256" key="1">
    <source>
        <dbReference type="SAM" id="MobiDB-lite"/>
    </source>
</evidence>
<dbReference type="OrthoDB" id="10467432at2759"/>
<accession>F4REY1</accession>
<evidence type="ECO:0000313" key="3">
    <source>
        <dbReference type="Proteomes" id="UP000001072"/>
    </source>
</evidence>
<feature type="compositionally biased region" description="Polar residues" evidence="1">
    <location>
        <begin position="109"/>
        <end position="118"/>
    </location>
</feature>
<protein>
    <submittedName>
        <fullName evidence="2">Uncharacterized protein</fullName>
    </submittedName>
</protein>